<accession>A0A1H5SB01</accession>
<dbReference type="RefSeq" id="WP_103912159.1">
    <property type="nucleotide sequence ID" value="NZ_FNUS01000001.1"/>
</dbReference>
<dbReference type="Proteomes" id="UP000236738">
    <property type="component" value="Unassembled WGS sequence"/>
</dbReference>
<name>A0A1H5SB01_9FLAO</name>
<dbReference type="EMBL" id="FNUS01000001">
    <property type="protein sequence ID" value="SEF47752.1"/>
    <property type="molecule type" value="Genomic_DNA"/>
</dbReference>
<keyword evidence="1" id="KW-1133">Transmembrane helix</keyword>
<gene>
    <name evidence="2" type="ORF">SAMN05421847_0093</name>
</gene>
<evidence type="ECO:0000313" key="3">
    <source>
        <dbReference type="Proteomes" id="UP000236738"/>
    </source>
</evidence>
<keyword evidence="1" id="KW-0472">Membrane</keyword>
<dbReference type="AlphaFoldDB" id="A0A1H5SB01"/>
<dbReference type="Gene3D" id="1.10.1200.10">
    <property type="entry name" value="ACP-like"/>
    <property type="match status" value="1"/>
</dbReference>
<dbReference type="OrthoDB" id="668798at2"/>
<feature type="transmembrane region" description="Helical" evidence="1">
    <location>
        <begin position="110"/>
        <end position="128"/>
    </location>
</feature>
<protein>
    <submittedName>
        <fullName evidence="2">Uncharacterized protein</fullName>
    </submittedName>
</protein>
<feature type="transmembrane region" description="Helical" evidence="1">
    <location>
        <begin position="134"/>
        <end position="156"/>
    </location>
</feature>
<sequence>MNSEVKILASYDVLDVEEVITDIEKSFNINFEENELGHIKTFGEFQDYVIQKMEGDENFDCTSQQIFYKLRKIISENFNFKSENINPKTSLNEIFPLNNRRQNVSKMQKLLNFSGNILILDNISQIVLISVFTISIVVFFFNFFNGAIIFVIGLLLSEFLKANTFKVKNIKELSYLILKENYANSRSVAKTFNPNEIRNAIQDIFSDKLQIEKSKLIYNAQL</sequence>
<reference evidence="3" key="1">
    <citation type="submission" date="2016-10" db="EMBL/GenBank/DDBJ databases">
        <authorList>
            <person name="Varghese N."/>
            <person name="Submissions S."/>
        </authorList>
    </citation>
    <scope>NUCLEOTIDE SEQUENCE [LARGE SCALE GENOMIC DNA]</scope>
    <source>
        <strain evidence="3">DSM 21580</strain>
    </source>
</reference>
<keyword evidence="1" id="KW-0812">Transmembrane</keyword>
<proteinExistence type="predicted"/>
<keyword evidence="3" id="KW-1185">Reference proteome</keyword>
<evidence type="ECO:0000256" key="1">
    <source>
        <dbReference type="SAM" id="Phobius"/>
    </source>
</evidence>
<dbReference type="InterPro" id="IPR036736">
    <property type="entry name" value="ACP-like_sf"/>
</dbReference>
<evidence type="ECO:0000313" key="2">
    <source>
        <dbReference type="EMBL" id="SEF47752.1"/>
    </source>
</evidence>
<organism evidence="2 3">
    <name type="scientific">Halpernia humi</name>
    <dbReference type="NCBI Taxonomy" id="493375"/>
    <lineage>
        <taxon>Bacteria</taxon>
        <taxon>Pseudomonadati</taxon>
        <taxon>Bacteroidota</taxon>
        <taxon>Flavobacteriia</taxon>
        <taxon>Flavobacteriales</taxon>
        <taxon>Weeksellaceae</taxon>
        <taxon>Chryseobacterium group</taxon>
        <taxon>Halpernia</taxon>
    </lineage>
</organism>